<feature type="compositionally biased region" description="Polar residues" evidence="1">
    <location>
        <begin position="258"/>
        <end position="273"/>
    </location>
</feature>
<evidence type="ECO:0000313" key="4">
    <source>
        <dbReference type="EMBL" id="VDI83795.1"/>
    </source>
</evidence>
<evidence type="ECO:0000313" key="5">
    <source>
        <dbReference type="Proteomes" id="UP000596742"/>
    </source>
</evidence>
<evidence type="ECO:0000256" key="3">
    <source>
        <dbReference type="SAM" id="SignalP"/>
    </source>
</evidence>
<reference evidence="4" key="1">
    <citation type="submission" date="2018-11" db="EMBL/GenBank/DDBJ databases">
        <authorList>
            <person name="Alioto T."/>
            <person name="Alioto T."/>
        </authorList>
    </citation>
    <scope>NUCLEOTIDE SEQUENCE</scope>
</reference>
<organism evidence="4 5">
    <name type="scientific">Mytilus galloprovincialis</name>
    <name type="common">Mediterranean mussel</name>
    <dbReference type="NCBI Taxonomy" id="29158"/>
    <lineage>
        <taxon>Eukaryota</taxon>
        <taxon>Metazoa</taxon>
        <taxon>Spiralia</taxon>
        <taxon>Lophotrochozoa</taxon>
        <taxon>Mollusca</taxon>
        <taxon>Bivalvia</taxon>
        <taxon>Autobranchia</taxon>
        <taxon>Pteriomorphia</taxon>
        <taxon>Mytilida</taxon>
        <taxon>Mytiloidea</taxon>
        <taxon>Mytilidae</taxon>
        <taxon>Mytilinae</taxon>
        <taxon>Mytilus</taxon>
    </lineage>
</organism>
<dbReference type="Proteomes" id="UP000596742">
    <property type="component" value="Unassembled WGS sequence"/>
</dbReference>
<protein>
    <recommendedName>
        <fullName evidence="6">Ig-like domain-containing protein</fullName>
    </recommendedName>
</protein>
<feature type="compositionally biased region" description="Polar residues" evidence="1">
    <location>
        <begin position="242"/>
        <end position="251"/>
    </location>
</feature>
<dbReference type="InterPro" id="IPR036179">
    <property type="entry name" value="Ig-like_dom_sf"/>
</dbReference>
<feature type="chain" id="PRO_5032599809" description="Ig-like domain-containing protein" evidence="3">
    <location>
        <begin position="24"/>
        <end position="371"/>
    </location>
</feature>
<dbReference type="EMBL" id="UYJE01010503">
    <property type="protein sequence ID" value="VDI83795.1"/>
    <property type="molecule type" value="Genomic_DNA"/>
</dbReference>
<keyword evidence="2" id="KW-1133">Transmembrane helix</keyword>
<keyword evidence="5" id="KW-1185">Reference proteome</keyword>
<feature type="signal peptide" evidence="3">
    <location>
        <begin position="1"/>
        <end position="23"/>
    </location>
</feature>
<feature type="transmembrane region" description="Helical" evidence="2">
    <location>
        <begin position="152"/>
        <end position="172"/>
    </location>
</feature>
<keyword evidence="3" id="KW-0732">Signal</keyword>
<evidence type="ECO:0000256" key="2">
    <source>
        <dbReference type="SAM" id="Phobius"/>
    </source>
</evidence>
<evidence type="ECO:0000256" key="1">
    <source>
        <dbReference type="SAM" id="MobiDB-lite"/>
    </source>
</evidence>
<sequence length="371" mass="41419">MEILYAMVMLLATLMVMISLSKATDNLTWTVVQKVMKYGEDLSLSCKVENCCLGSAGWGKWTPQNEFITIFIDVKDLNVDNSSKYDGAIDKTGFSLVIRNITRDDLNSTYSCTYGFLVSKKKMLTKTDAFLDYTENTSVGSPGNSKSGTTQLAILLSLFPVAVICIVGIVVYRKKKSRKPQVGSEKWKDPRLWNPCNSSEYDRILSNASVLPLPLPTCRISGGCNSTQARNENFEEPKHCSPGNQFENQPVRSDRSPQDTISIGSNPTQASSDNLEEPDSPDINSDKAIWSGRSPSVTISMDVNSTQAFSKSGNTKLFCPKLIDPDQTRYVAGRYIGENLRLIGDNILFTTLKNYQVLIYYWSILKRRLLR</sequence>
<gene>
    <name evidence="4" type="ORF">MGAL_10B078475</name>
</gene>
<dbReference type="Gene3D" id="2.60.40.10">
    <property type="entry name" value="Immunoglobulins"/>
    <property type="match status" value="1"/>
</dbReference>
<dbReference type="SUPFAM" id="SSF48726">
    <property type="entry name" value="Immunoglobulin"/>
    <property type="match status" value="1"/>
</dbReference>
<dbReference type="InterPro" id="IPR013783">
    <property type="entry name" value="Ig-like_fold"/>
</dbReference>
<proteinExistence type="predicted"/>
<accession>A0A8B6HT17</accession>
<keyword evidence="2" id="KW-0812">Transmembrane</keyword>
<feature type="region of interest" description="Disordered" evidence="1">
    <location>
        <begin position="229"/>
        <end position="288"/>
    </location>
</feature>
<name>A0A8B6HT17_MYTGA</name>
<comment type="caution">
    <text evidence="4">The sequence shown here is derived from an EMBL/GenBank/DDBJ whole genome shotgun (WGS) entry which is preliminary data.</text>
</comment>
<keyword evidence="2" id="KW-0472">Membrane</keyword>
<evidence type="ECO:0008006" key="6">
    <source>
        <dbReference type="Google" id="ProtNLM"/>
    </source>
</evidence>
<dbReference type="AlphaFoldDB" id="A0A8B6HT17"/>